<evidence type="ECO:0000313" key="1">
    <source>
        <dbReference type="EMBL" id="MFC4311961.1"/>
    </source>
</evidence>
<proteinExistence type="predicted"/>
<organism evidence="1 2">
    <name type="scientific">Steroidobacter flavus</name>
    <dbReference type="NCBI Taxonomy" id="1842136"/>
    <lineage>
        <taxon>Bacteria</taxon>
        <taxon>Pseudomonadati</taxon>
        <taxon>Pseudomonadota</taxon>
        <taxon>Gammaproteobacteria</taxon>
        <taxon>Steroidobacterales</taxon>
        <taxon>Steroidobacteraceae</taxon>
        <taxon>Steroidobacter</taxon>
    </lineage>
</organism>
<reference evidence="2" key="1">
    <citation type="journal article" date="2019" name="Int. J. Syst. Evol. Microbiol.">
        <title>The Global Catalogue of Microorganisms (GCM) 10K type strain sequencing project: providing services to taxonomists for standard genome sequencing and annotation.</title>
        <authorList>
            <consortium name="The Broad Institute Genomics Platform"/>
            <consortium name="The Broad Institute Genome Sequencing Center for Infectious Disease"/>
            <person name="Wu L."/>
            <person name="Ma J."/>
        </authorList>
    </citation>
    <scope>NUCLEOTIDE SEQUENCE [LARGE SCALE GENOMIC DNA]</scope>
    <source>
        <strain evidence="2">CGMCC 1.10759</strain>
    </source>
</reference>
<name>A0ABV8SWM8_9GAMM</name>
<accession>A0ABV8SWM8</accession>
<sequence>MEIYRRASDADPQSRLKLTDRINFLTICMERALPVAHDPIALWSAGRPAS</sequence>
<dbReference type="Proteomes" id="UP001595904">
    <property type="component" value="Unassembled WGS sequence"/>
</dbReference>
<gene>
    <name evidence="1" type="ORF">ACFPN2_22960</name>
</gene>
<keyword evidence="2" id="KW-1185">Reference proteome</keyword>
<dbReference type="EMBL" id="JBHSDU010000014">
    <property type="protein sequence ID" value="MFC4311961.1"/>
    <property type="molecule type" value="Genomic_DNA"/>
</dbReference>
<protein>
    <submittedName>
        <fullName evidence="1">Uncharacterized protein</fullName>
    </submittedName>
</protein>
<evidence type="ECO:0000313" key="2">
    <source>
        <dbReference type="Proteomes" id="UP001595904"/>
    </source>
</evidence>
<comment type="caution">
    <text evidence="1">The sequence shown here is derived from an EMBL/GenBank/DDBJ whole genome shotgun (WGS) entry which is preliminary data.</text>
</comment>
<dbReference type="RefSeq" id="WP_380600961.1">
    <property type="nucleotide sequence ID" value="NZ_JBHSDU010000014.1"/>
</dbReference>